<sequence length="112" mass="12925">MSSSPFSRLVSPTNPAYNRALCSEIEELKTQKMELRRLNGFYEVQETRLKEEVAATKEEARKSRLHTECLEKHIGNLTDRETKLKSDFREVRAELAALKAQNEIRNVTKADT</sequence>
<accession>A0A4Y7SJC0</accession>
<dbReference type="EMBL" id="QPFP01000101">
    <property type="protein sequence ID" value="TEB21852.1"/>
    <property type="molecule type" value="Genomic_DNA"/>
</dbReference>
<feature type="coiled-coil region" evidence="1">
    <location>
        <begin position="18"/>
        <end position="45"/>
    </location>
</feature>
<reference evidence="2 3" key="1">
    <citation type="journal article" date="2019" name="Nat. Ecol. Evol.">
        <title>Megaphylogeny resolves global patterns of mushroom evolution.</title>
        <authorList>
            <person name="Varga T."/>
            <person name="Krizsan K."/>
            <person name="Foldi C."/>
            <person name="Dima B."/>
            <person name="Sanchez-Garcia M."/>
            <person name="Sanchez-Ramirez S."/>
            <person name="Szollosi G.J."/>
            <person name="Szarkandi J.G."/>
            <person name="Papp V."/>
            <person name="Albert L."/>
            <person name="Andreopoulos W."/>
            <person name="Angelini C."/>
            <person name="Antonin V."/>
            <person name="Barry K.W."/>
            <person name="Bougher N.L."/>
            <person name="Buchanan P."/>
            <person name="Buyck B."/>
            <person name="Bense V."/>
            <person name="Catcheside P."/>
            <person name="Chovatia M."/>
            <person name="Cooper J."/>
            <person name="Damon W."/>
            <person name="Desjardin D."/>
            <person name="Finy P."/>
            <person name="Geml J."/>
            <person name="Haridas S."/>
            <person name="Hughes K."/>
            <person name="Justo A."/>
            <person name="Karasinski D."/>
            <person name="Kautmanova I."/>
            <person name="Kiss B."/>
            <person name="Kocsube S."/>
            <person name="Kotiranta H."/>
            <person name="LaButti K.M."/>
            <person name="Lechner B.E."/>
            <person name="Liimatainen K."/>
            <person name="Lipzen A."/>
            <person name="Lukacs Z."/>
            <person name="Mihaltcheva S."/>
            <person name="Morgado L.N."/>
            <person name="Niskanen T."/>
            <person name="Noordeloos M.E."/>
            <person name="Ohm R.A."/>
            <person name="Ortiz-Santana B."/>
            <person name="Ovrebo C."/>
            <person name="Racz N."/>
            <person name="Riley R."/>
            <person name="Savchenko A."/>
            <person name="Shiryaev A."/>
            <person name="Soop K."/>
            <person name="Spirin V."/>
            <person name="Szebenyi C."/>
            <person name="Tomsovsky M."/>
            <person name="Tulloss R.E."/>
            <person name="Uehling J."/>
            <person name="Grigoriev I.V."/>
            <person name="Vagvolgyi C."/>
            <person name="Papp T."/>
            <person name="Martin F.M."/>
            <person name="Miettinen O."/>
            <person name="Hibbett D.S."/>
            <person name="Nagy L.G."/>
        </authorList>
    </citation>
    <scope>NUCLEOTIDE SEQUENCE [LARGE SCALE GENOMIC DNA]</scope>
    <source>
        <strain evidence="2 3">FP101781</strain>
    </source>
</reference>
<gene>
    <name evidence="2" type="ORF">FA13DRAFT_1819266</name>
</gene>
<name>A0A4Y7SJC0_COPMI</name>
<dbReference type="Proteomes" id="UP000298030">
    <property type="component" value="Unassembled WGS sequence"/>
</dbReference>
<dbReference type="AlphaFoldDB" id="A0A4Y7SJC0"/>
<organism evidence="2 3">
    <name type="scientific">Coprinellus micaceus</name>
    <name type="common">Glistening ink-cap mushroom</name>
    <name type="synonym">Coprinus micaceus</name>
    <dbReference type="NCBI Taxonomy" id="71717"/>
    <lineage>
        <taxon>Eukaryota</taxon>
        <taxon>Fungi</taxon>
        <taxon>Dikarya</taxon>
        <taxon>Basidiomycota</taxon>
        <taxon>Agaricomycotina</taxon>
        <taxon>Agaricomycetes</taxon>
        <taxon>Agaricomycetidae</taxon>
        <taxon>Agaricales</taxon>
        <taxon>Agaricineae</taxon>
        <taxon>Psathyrellaceae</taxon>
        <taxon>Coprinellus</taxon>
    </lineage>
</organism>
<evidence type="ECO:0000313" key="3">
    <source>
        <dbReference type="Proteomes" id="UP000298030"/>
    </source>
</evidence>
<comment type="caution">
    <text evidence="2">The sequence shown here is derived from an EMBL/GenBank/DDBJ whole genome shotgun (WGS) entry which is preliminary data.</text>
</comment>
<evidence type="ECO:0000256" key="1">
    <source>
        <dbReference type="SAM" id="Coils"/>
    </source>
</evidence>
<protein>
    <submittedName>
        <fullName evidence="2">Uncharacterized protein</fullName>
    </submittedName>
</protein>
<evidence type="ECO:0000313" key="2">
    <source>
        <dbReference type="EMBL" id="TEB21852.1"/>
    </source>
</evidence>
<keyword evidence="1" id="KW-0175">Coiled coil</keyword>
<proteinExistence type="predicted"/>
<keyword evidence="3" id="KW-1185">Reference proteome</keyword>